<name>A0A067N574_BOTB1</name>
<evidence type="ECO:0000256" key="1">
    <source>
        <dbReference type="SAM" id="MobiDB-lite"/>
    </source>
</evidence>
<dbReference type="InterPro" id="IPR045341">
    <property type="entry name" value="DUF6532"/>
</dbReference>
<protein>
    <recommendedName>
        <fullName evidence="3">DUF6532 domain-containing protein</fullName>
    </recommendedName>
</protein>
<accession>A0A067N574</accession>
<evidence type="ECO:0000313" key="5">
    <source>
        <dbReference type="Proteomes" id="UP000027195"/>
    </source>
</evidence>
<proteinExistence type="predicted"/>
<dbReference type="AlphaFoldDB" id="A0A067N574"/>
<dbReference type="OrthoDB" id="3249407at2759"/>
<sequence length="385" mass="41292">MPPQPTLALTHTPPQPTLAAPRMPPPAALAPPLTLPLVQSSGLLVALALVLAPGLPVALALVLAPSLVPLPIPVGLVIAGLAAAHARVLVLAIASLAIALGLVIAGLAIVPGLGLAPHTPSVGNERDYEDFEVQVIKSAKAFFRVAISTKAAFPDTTQEGEMAAQAWAFACKKYDARFSLPDPIRKMIVAEKSQIRNKVSTHAILALTSCYQLSKSEPIEDSRRHALHLQEQSRFHFQSPAECVGAYGNAAIGIILRETWFGGNGNGLAFKISFNPVPAQTIALIVTAIHFALDLWIDGPQKPDPKGKKRRSRAFDKTQYSNRYKTYLDLLKKFQADYAQVFAGIQLAHWQSVDAYTVFPQASTQSDEAAEMAKAVLADLERQAA</sequence>
<evidence type="ECO:0000256" key="2">
    <source>
        <dbReference type="SAM" id="Phobius"/>
    </source>
</evidence>
<dbReference type="Pfam" id="PF20149">
    <property type="entry name" value="DUF6532"/>
    <property type="match status" value="1"/>
</dbReference>
<feature type="domain" description="DUF6532" evidence="3">
    <location>
        <begin position="139"/>
        <end position="334"/>
    </location>
</feature>
<feature type="region of interest" description="Disordered" evidence="1">
    <location>
        <begin position="1"/>
        <end position="23"/>
    </location>
</feature>
<dbReference type="InParanoid" id="A0A067N574"/>
<reference evidence="5" key="1">
    <citation type="journal article" date="2014" name="Proc. Natl. Acad. Sci. U.S.A.">
        <title>Extensive sampling of basidiomycete genomes demonstrates inadequacy of the white-rot/brown-rot paradigm for wood decay fungi.</title>
        <authorList>
            <person name="Riley R."/>
            <person name="Salamov A.A."/>
            <person name="Brown D.W."/>
            <person name="Nagy L.G."/>
            <person name="Floudas D."/>
            <person name="Held B.W."/>
            <person name="Levasseur A."/>
            <person name="Lombard V."/>
            <person name="Morin E."/>
            <person name="Otillar R."/>
            <person name="Lindquist E.A."/>
            <person name="Sun H."/>
            <person name="LaButti K.M."/>
            <person name="Schmutz J."/>
            <person name="Jabbour D."/>
            <person name="Luo H."/>
            <person name="Baker S.E."/>
            <person name="Pisabarro A.G."/>
            <person name="Walton J.D."/>
            <person name="Blanchette R.A."/>
            <person name="Henrissat B."/>
            <person name="Martin F."/>
            <person name="Cullen D."/>
            <person name="Hibbett D.S."/>
            <person name="Grigoriev I.V."/>
        </authorList>
    </citation>
    <scope>NUCLEOTIDE SEQUENCE [LARGE SCALE GENOMIC DNA]</scope>
    <source>
        <strain evidence="5">FD-172 SS1</strain>
    </source>
</reference>
<keyword evidence="2" id="KW-1133">Transmembrane helix</keyword>
<dbReference type="HOGENOM" id="CLU_717612_0_0_1"/>
<evidence type="ECO:0000259" key="3">
    <source>
        <dbReference type="Pfam" id="PF20149"/>
    </source>
</evidence>
<dbReference type="Proteomes" id="UP000027195">
    <property type="component" value="Unassembled WGS sequence"/>
</dbReference>
<dbReference type="STRING" id="930990.A0A067N574"/>
<feature type="transmembrane region" description="Helical" evidence="2">
    <location>
        <begin position="59"/>
        <end position="82"/>
    </location>
</feature>
<gene>
    <name evidence="4" type="ORF">BOTBODRAFT_170890</name>
</gene>
<feature type="transmembrane region" description="Helical" evidence="2">
    <location>
        <begin position="88"/>
        <end position="110"/>
    </location>
</feature>
<dbReference type="EMBL" id="KL198020">
    <property type="protein sequence ID" value="KDQ18901.1"/>
    <property type="molecule type" value="Genomic_DNA"/>
</dbReference>
<keyword evidence="5" id="KW-1185">Reference proteome</keyword>
<keyword evidence="2" id="KW-0472">Membrane</keyword>
<keyword evidence="2" id="KW-0812">Transmembrane</keyword>
<organism evidence="4 5">
    <name type="scientific">Botryobasidium botryosum (strain FD-172 SS1)</name>
    <dbReference type="NCBI Taxonomy" id="930990"/>
    <lineage>
        <taxon>Eukaryota</taxon>
        <taxon>Fungi</taxon>
        <taxon>Dikarya</taxon>
        <taxon>Basidiomycota</taxon>
        <taxon>Agaricomycotina</taxon>
        <taxon>Agaricomycetes</taxon>
        <taxon>Cantharellales</taxon>
        <taxon>Botryobasidiaceae</taxon>
        <taxon>Botryobasidium</taxon>
    </lineage>
</organism>
<evidence type="ECO:0000313" key="4">
    <source>
        <dbReference type="EMBL" id="KDQ18901.1"/>
    </source>
</evidence>